<feature type="compositionally biased region" description="Polar residues" evidence="1">
    <location>
        <begin position="36"/>
        <end position="47"/>
    </location>
</feature>
<dbReference type="Proteomes" id="UP000604046">
    <property type="component" value="Unassembled WGS sequence"/>
</dbReference>
<protein>
    <submittedName>
        <fullName evidence="2">Uncharacterized protein</fullName>
    </submittedName>
</protein>
<evidence type="ECO:0000313" key="2">
    <source>
        <dbReference type="EMBL" id="CAE7041105.1"/>
    </source>
</evidence>
<reference evidence="2" key="1">
    <citation type="submission" date="2021-02" db="EMBL/GenBank/DDBJ databases">
        <authorList>
            <person name="Dougan E. K."/>
            <person name="Rhodes N."/>
            <person name="Thang M."/>
            <person name="Chan C."/>
        </authorList>
    </citation>
    <scope>NUCLEOTIDE SEQUENCE</scope>
</reference>
<feature type="non-terminal residue" evidence="2">
    <location>
        <position position="81"/>
    </location>
</feature>
<name>A0A812IPI5_9DINO</name>
<dbReference type="EMBL" id="CAJNDS010000301">
    <property type="protein sequence ID" value="CAE7041105.1"/>
    <property type="molecule type" value="Genomic_DNA"/>
</dbReference>
<feature type="region of interest" description="Disordered" evidence="1">
    <location>
        <begin position="15"/>
        <end position="47"/>
    </location>
</feature>
<sequence>MGGIFSGEIIAELPEDATRHTAELLGQTAGERQEESGSSLPSRSQPELSYRKLWCCLNLPREDIGWHGLHVPIQVNSLQPT</sequence>
<dbReference type="OrthoDB" id="10427158at2759"/>
<keyword evidence="3" id="KW-1185">Reference proteome</keyword>
<comment type="caution">
    <text evidence="2">The sequence shown here is derived from an EMBL/GenBank/DDBJ whole genome shotgun (WGS) entry which is preliminary data.</text>
</comment>
<accession>A0A812IPI5</accession>
<organism evidence="2 3">
    <name type="scientific">Symbiodinium natans</name>
    <dbReference type="NCBI Taxonomy" id="878477"/>
    <lineage>
        <taxon>Eukaryota</taxon>
        <taxon>Sar</taxon>
        <taxon>Alveolata</taxon>
        <taxon>Dinophyceae</taxon>
        <taxon>Suessiales</taxon>
        <taxon>Symbiodiniaceae</taxon>
        <taxon>Symbiodinium</taxon>
    </lineage>
</organism>
<evidence type="ECO:0000256" key="1">
    <source>
        <dbReference type="SAM" id="MobiDB-lite"/>
    </source>
</evidence>
<gene>
    <name evidence="2" type="ORF">SNAT2548_LOCUS4840</name>
</gene>
<proteinExistence type="predicted"/>
<dbReference type="AlphaFoldDB" id="A0A812IPI5"/>
<evidence type="ECO:0000313" key="3">
    <source>
        <dbReference type="Proteomes" id="UP000604046"/>
    </source>
</evidence>